<dbReference type="InterPro" id="IPR023031">
    <property type="entry name" value="OPRT"/>
</dbReference>
<keyword evidence="4 6" id="KW-0808">Transferase</keyword>
<sequence length="173" mass="18669">MMNKADLAKAIYETSHITGEFLLRSGQMSHEYFDKYLFEANPTLLKAIAEHLAAMIPTPVDALAGLEMGGIPIVAMLSQISGYPSLFVRKKAKPYGTCKLAEGGEIEGKRLVIIEDVVTSGGQIKLSAQDLRSLGATVTDVMCVIDREAGGQANLNAEGLTLHPLFTMTELKQ</sequence>
<reference evidence="8 9" key="1">
    <citation type="journal article" date="2008" name="Proc. Natl. Acad. Sci. U.S.A.">
        <title>Niche adaptation and genome expansion in the chlorophyll d-producing cyanobacterium Acaryochloris marina.</title>
        <authorList>
            <person name="Swingley W.D."/>
            <person name="Chen M."/>
            <person name="Cheung P.C."/>
            <person name="Conrad A.L."/>
            <person name="Dejesa L.C."/>
            <person name="Hao J."/>
            <person name="Honchak B.M."/>
            <person name="Karbach L.E."/>
            <person name="Kurdoglu A."/>
            <person name="Lahiri S."/>
            <person name="Mastrian S.D."/>
            <person name="Miyashita H."/>
            <person name="Page L."/>
            <person name="Ramakrishna P."/>
            <person name="Satoh S."/>
            <person name="Sattley W.M."/>
            <person name="Shimada Y."/>
            <person name="Taylor H.L."/>
            <person name="Tomo T."/>
            <person name="Tsuchiya T."/>
            <person name="Wang Z.T."/>
            <person name="Raymond J."/>
            <person name="Mimuro M."/>
            <person name="Blankenship R.E."/>
            <person name="Touchman J.W."/>
        </authorList>
    </citation>
    <scope>NUCLEOTIDE SEQUENCE [LARGE SCALE GENOMIC DNA]</scope>
    <source>
        <strain evidence="9">MBIC 11017</strain>
    </source>
</reference>
<evidence type="ECO:0000256" key="4">
    <source>
        <dbReference type="ARBA" id="ARBA00022679"/>
    </source>
</evidence>
<dbReference type="GO" id="GO:0019856">
    <property type="term" value="P:pyrimidine nucleobase biosynthetic process"/>
    <property type="evidence" value="ECO:0007669"/>
    <property type="project" value="TreeGrafter"/>
</dbReference>
<comment type="pathway">
    <text evidence="1 6">Pyrimidine metabolism; UMP biosynthesis via de novo pathway; UMP from orotate: step 1/2.</text>
</comment>
<evidence type="ECO:0000256" key="5">
    <source>
        <dbReference type="ARBA" id="ARBA00022975"/>
    </source>
</evidence>
<comment type="catalytic activity">
    <reaction evidence="6">
        <text>orotidine 5'-phosphate + diphosphate = orotate + 5-phospho-alpha-D-ribose 1-diphosphate</text>
        <dbReference type="Rhea" id="RHEA:10380"/>
        <dbReference type="ChEBI" id="CHEBI:30839"/>
        <dbReference type="ChEBI" id="CHEBI:33019"/>
        <dbReference type="ChEBI" id="CHEBI:57538"/>
        <dbReference type="ChEBI" id="CHEBI:58017"/>
        <dbReference type="EC" id="2.4.2.10"/>
    </reaction>
</comment>
<comment type="similarity">
    <text evidence="6">Belongs to the purine/pyrimidine phosphoribosyltransferase family. PyrE subfamily.</text>
</comment>
<dbReference type="NCBIfam" id="TIGR00336">
    <property type="entry name" value="pyrE"/>
    <property type="match status" value="1"/>
</dbReference>
<evidence type="ECO:0000256" key="6">
    <source>
        <dbReference type="HAMAP-Rule" id="MF_01208"/>
    </source>
</evidence>
<keyword evidence="6" id="KW-0460">Magnesium</keyword>
<feature type="binding site" evidence="6">
    <location>
        <position position="119"/>
    </location>
    <ligand>
        <name>orotate</name>
        <dbReference type="ChEBI" id="CHEBI:30839"/>
    </ligand>
</feature>
<feature type="binding site" evidence="6">
    <location>
        <position position="89"/>
    </location>
    <ligand>
        <name>5-phospho-alpha-D-ribose 1-diphosphate</name>
        <dbReference type="ChEBI" id="CHEBI:58017"/>
        <note>ligand shared between dimeric partners</note>
    </ligand>
</feature>
<dbReference type="GO" id="GO:0044205">
    <property type="term" value="P:'de novo' UMP biosynthetic process"/>
    <property type="evidence" value="ECO:0007669"/>
    <property type="project" value="UniProtKB-UniRule"/>
</dbReference>
<dbReference type="InterPro" id="IPR004467">
    <property type="entry name" value="Or_phspho_trans_dom"/>
</dbReference>
<dbReference type="OrthoDB" id="9785917at2"/>
<feature type="binding site" evidence="6">
    <location>
        <position position="93"/>
    </location>
    <ligand>
        <name>5-phospho-alpha-D-ribose 1-diphosphate</name>
        <dbReference type="ChEBI" id="CHEBI:58017"/>
        <note>ligand shared between dimeric partners</note>
    </ligand>
</feature>
<dbReference type="Proteomes" id="UP000000268">
    <property type="component" value="Chromosome"/>
</dbReference>
<dbReference type="AlphaFoldDB" id="B0CAX6"/>
<dbReference type="SUPFAM" id="SSF53271">
    <property type="entry name" value="PRTase-like"/>
    <property type="match status" value="1"/>
</dbReference>
<proteinExistence type="inferred from homology"/>
<evidence type="ECO:0000259" key="7">
    <source>
        <dbReference type="Pfam" id="PF00156"/>
    </source>
</evidence>
<dbReference type="EMBL" id="CP000828">
    <property type="protein sequence ID" value="ABW25466.1"/>
    <property type="molecule type" value="Genomic_DNA"/>
</dbReference>
<comment type="function">
    <text evidence="6">Catalyzes the transfer of a ribosyl phosphate group from 5-phosphoribose 1-diphosphate to orotate, leading to the formation of orotidine monophosphate (OMP).</text>
</comment>
<evidence type="ECO:0000256" key="2">
    <source>
        <dbReference type="ARBA" id="ARBA00011971"/>
    </source>
</evidence>
<feature type="binding site" description="in other chain" evidence="6">
    <location>
        <position position="24"/>
    </location>
    <ligand>
        <name>5-phospho-alpha-D-ribose 1-diphosphate</name>
        <dbReference type="ChEBI" id="CHEBI:58017"/>
        <note>ligand shared between dimeric partners</note>
    </ligand>
</feature>
<feature type="binding site" description="in other chain" evidence="6">
    <location>
        <position position="90"/>
    </location>
    <ligand>
        <name>5-phospho-alpha-D-ribose 1-diphosphate</name>
        <dbReference type="ChEBI" id="CHEBI:58017"/>
        <note>ligand shared between dimeric partners</note>
    </ligand>
</feature>
<dbReference type="HAMAP" id="MF_01208">
    <property type="entry name" value="PyrE"/>
    <property type="match status" value="1"/>
</dbReference>
<comment type="cofactor">
    <cofactor evidence="6">
        <name>Mg(2+)</name>
        <dbReference type="ChEBI" id="CHEBI:18420"/>
    </cofactor>
</comment>
<keyword evidence="3 6" id="KW-0328">Glycosyltransferase</keyword>
<dbReference type="UniPathway" id="UPA00070">
    <property type="reaction ID" value="UER00119"/>
</dbReference>
<evidence type="ECO:0000256" key="3">
    <source>
        <dbReference type="ARBA" id="ARBA00022676"/>
    </source>
</evidence>
<gene>
    <name evidence="6 8" type="primary">pyrE</name>
    <name evidence="8" type="ordered locus">AM1_0409</name>
</gene>
<keyword evidence="9" id="KW-1185">Reference proteome</keyword>
<dbReference type="EC" id="2.4.2.10" evidence="2 6"/>
<dbReference type="Gene3D" id="3.40.50.2020">
    <property type="match status" value="1"/>
</dbReference>
<dbReference type="KEGG" id="amr:AM1_0409"/>
<dbReference type="GO" id="GO:0000287">
    <property type="term" value="F:magnesium ion binding"/>
    <property type="evidence" value="ECO:0007669"/>
    <property type="project" value="UniProtKB-UniRule"/>
</dbReference>
<dbReference type="CDD" id="cd06223">
    <property type="entry name" value="PRTases_typeI"/>
    <property type="match status" value="1"/>
</dbReference>
<dbReference type="GO" id="GO:0004588">
    <property type="term" value="F:orotate phosphoribosyltransferase activity"/>
    <property type="evidence" value="ECO:0007669"/>
    <property type="project" value="UniProtKB-UniRule"/>
</dbReference>
<dbReference type="STRING" id="329726.AM1_0409"/>
<organism evidence="8 9">
    <name type="scientific">Acaryochloris marina (strain MBIC 11017)</name>
    <dbReference type="NCBI Taxonomy" id="329726"/>
    <lineage>
        <taxon>Bacteria</taxon>
        <taxon>Bacillati</taxon>
        <taxon>Cyanobacteriota</taxon>
        <taxon>Cyanophyceae</taxon>
        <taxon>Acaryochloridales</taxon>
        <taxon>Acaryochloridaceae</taxon>
        <taxon>Acaryochloris</taxon>
    </lineage>
</organism>
<dbReference type="HOGENOM" id="CLU_074878_2_0_3"/>
<name>B0CAX6_ACAM1</name>
<dbReference type="PANTHER" id="PTHR19278:SF9">
    <property type="entry name" value="URIDINE 5'-MONOPHOSPHATE SYNTHASE"/>
    <property type="match status" value="1"/>
</dbReference>
<feature type="binding site" description="in other chain" evidence="6">
    <location>
        <begin position="115"/>
        <end position="123"/>
    </location>
    <ligand>
        <name>5-phospho-alpha-D-ribose 1-diphosphate</name>
        <dbReference type="ChEBI" id="CHEBI:58017"/>
        <note>ligand shared between dimeric partners</note>
    </ligand>
</feature>
<accession>B0CAX6</accession>
<evidence type="ECO:0000313" key="8">
    <source>
        <dbReference type="EMBL" id="ABW25466.1"/>
    </source>
</evidence>
<dbReference type="Pfam" id="PF00156">
    <property type="entry name" value="Pribosyltran"/>
    <property type="match status" value="1"/>
</dbReference>
<feature type="domain" description="Phosphoribosyltransferase" evidence="7">
    <location>
        <begin position="42"/>
        <end position="150"/>
    </location>
</feature>
<comment type="subunit">
    <text evidence="6">Homodimer.</text>
</comment>
<protein>
    <recommendedName>
        <fullName evidence="2 6">Orotate phosphoribosyltransferase</fullName>
        <shortName evidence="6">OPRT</shortName>
        <shortName evidence="6">OPRTase</shortName>
        <ecNumber evidence="2 6">2.4.2.10</ecNumber>
    </recommendedName>
</protein>
<comment type="caution">
    <text evidence="6">Lacks conserved residue(s) required for the propagation of feature annotation.</text>
</comment>
<dbReference type="PANTHER" id="PTHR19278">
    <property type="entry name" value="OROTATE PHOSPHORIBOSYLTRANSFERASE"/>
    <property type="match status" value="1"/>
</dbReference>
<dbReference type="InterPro" id="IPR000836">
    <property type="entry name" value="PRTase_dom"/>
</dbReference>
<keyword evidence="5 6" id="KW-0665">Pyrimidine biosynthesis</keyword>
<evidence type="ECO:0000256" key="1">
    <source>
        <dbReference type="ARBA" id="ARBA00004889"/>
    </source>
</evidence>
<feature type="binding site" evidence="6">
    <location>
        <position position="147"/>
    </location>
    <ligand>
        <name>orotate</name>
        <dbReference type="ChEBI" id="CHEBI:30839"/>
    </ligand>
</feature>
<dbReference type="InterPro" id="IPR029057">
    <property type="entry name" value="PRTase-like"/>
</dbReference>
<dbReference type="eggNOG" id="COG0461">
    <property type="taxonomic scope" value="Bacteria"/>
</dbReference>
<evidence type="ECO:0000313" key="9">
    <source>
        <dbReference type="Proteomes" id="UP000000268"/>
    </source>
</evidence>